<dbReference type="RefSeq" id="XP_029219540.1">
    <property type="nucleotide sequence ID" value="XM_029363617.1"/>
</dbReference>
<keyword evidence="2" id="KW-0255">Endonuclease</keyword>
<feature type="compositionally biased region" description="Basic and acidic residues" evidence="1">
    <location>
        <begin position="577"/>
        <end position="602"/>
    </location>
</feature>
<feature type="compositionally biased region" description="Low complexity" evidence="1">
    <location>
        <begin position="404"/>
        <end position="414"/>
    </location>
</feature>
<dbReference type="EMBL" id="NWUJ01000004">
    <property type="protein sequence ID" value="PFH35531.1"/>
    <property type="molecule type" value="Genomic_DNA"/>
</dbReference>
<name>A0A2A9MGY7_BESBE</name>
<sequence length="931" mass="101101">MAAACSSLGGWVRRAFSSSAAHASFNSKPDGVLTLASAASSPSPSSSTSASPVSRDAAEQHARTNTTRNAEDLVEGGDGAEEAGGVEPTAAQQGQGWAPNRGVKERHFQKKGCEKRANGRPVPESDEPLETPTPDGVVIPHVHQHSASCASPCAPPDTSFRRDLDERGRWRDEELTRGWLDVRRLKRQVEAEVPALGAQKEEAGGRHTQPSESAVAGNARGRFEPRDREPPEPPNSHTEATLAAASNGGEKPDEWNMRVMTFNILADSLTDYKYRFLDQSIVKWASRANVIETEIFRHRPAICCLQELDATHYHKRFRPFFASLGYDGVYKQKTNGRQDGVGTFWLRSRYELVEQHDVEFSQQSKGLVNKPQVGLVLLLRERVGLAETSAGADGRERIPRTKSSEAASCSSPEAVSPPPSEASRSPVSPFPSRLRFEAAGEETPSSVAHVAWGAGLLHAASVSKRRRGGEERGAQRSVDGRDADAGRRHDATSLDQTRVDPRDEEAAAAQHGRMIIVGNTHLLFDSRRGDIKLAQLLLLLQAVYALRQRALAMIAANLRQQIMRGRETHSPASLDSENERKRRFESYKRTDAPSPARDREGARSTASPLSRSTSPPSLAGAESGEVAEGGGAEKAAERLLDMLLCGDFNFTPQSPLYQLVLQGSFDFSGLDHRKLSGQFLMERHTYRMDAQGYQGRGATIVSTPSESQRITCLDAQQFVRAHMRAAAPLPHSHSEPSRMAETAACLCHGAKPHLAASLAADAAALPPSSSRGSLKLARQTSAPLPQWLQELHRVLGNASLRGGLSPSDLSRSTSLPSATGNPRDTSLRDLRTQPSCAASVITLPLKFNSAYALPKLQRPPKGGATQASHVVMEEPAFTAYHGWQKGCIDYIFYHSEALEVARIYQLPVLAQAKSHGCCPNKVRPDSVVVDD</sequence>
<evidence type="ECO:0000256" key="1">
    <source>
        <dbReference type="SAM" id="MobiDB-lite"/>
    </source>
</evidence>
<comment type="caution">
    <text evidence="2">The sequence shown here is derived from an EMBL/GenBank/DDBJ whole genome shotgun (WGS) entry which is preliminary data.</text>
</comment>
<dbReference type="GO" id="GO:0004519">
    <property type="term" value="F:endonuclease activity"/>
    <property type="evidence" value="ECO:0007669"/>
    <property type="project" value="UniProtKB-KW"/>
</dbReference>
<dbReference type="GeneID" id="40310111"/>
<feature type="compositionally biased region" description="Polar residues" evidence="1">
    <location>
        <begin position="807"/>
        <end position="824"/>
    </location>
</feature>
<feature type="region of interest" description="Disordered" evidence="1">
    <location>
        <begin position="802"/>
        <end position="829"/>
    </location>
</feature>
<dbReference type="Proteomes" id="UP000224006">
    <property type="component" value="Chromosome IV"/>
</dbReference>
<evidence type="ECO:0000313" key="3">
    <source>
        <dbReference type="Proteomes" id="UP000224006"/>
    </source>
</evidence>
<dbReference type="VEuPathDB" id="ToxoDB:BESB_051820"/>
<feature type="compositionally biased region" description="Acidic residues" evidence="1">
    <location>
        <begin position="72"/>
        <end position="81"/>
    </location>
</feature>
<reference evidence="2 3" key="1">
    <citation type="submission" date="2017-09" db="EMBL/GenBank/DDBJ databases">
        <title>Genome sequencing of Besnoitia besnoiti strain Bb-Ger1.</title>
        <authorList>
            <person name="Schares G."/>
            <person name="Venepally P."/>
            <person name="Lorenzi H.A."/>
        </authorList>
    </citation>
    <scope>NUCLEOTIDE SEQUENCE [LARGE SCALE GENOMIC DNA]</scope>
    <source>
        <strain evidence="2 3">Bb-Ger1</strain>
    </source>
</reference>
<feature type="compositionally biased region" description="Basic and acidic residues" evidence="1">
    <location>
        <begin position="221"/>
        <end position="231"/>
    </location>
</feature>
<keyword evidence="2" id="KW-0269">Exonuclease</keyword>
<keyword evidence="2" id="KW-0540">Nuclease</keyword>
<proteinExistence type="predicted"/>
<feature type="region of interest" description="Disordered" evidence="1">
    <location>
        <begin position="34"/>
        <end position="162"/>
    </location>
</feature>
<dbReference type="PANTHER" id="PTHR12121:SF34">
    <property type="entry name" value="PROTEIN ANGEL"/>
    <property type="match status" value="1"/>
</dbReference>
<feature type="compositionally biased region" description="Basic and acidic residues" evidence="1">
    <location>
        <begin position="102"/>
        <end position="117"/>
    </location>
</feature>
<dbReference type="PANTHER" id="PTHR12121">
    <property type="entry name" value="CARBON CATABOLITE REPRESSOR PROTEIN 4"/>
    <property type="match status" value="1"/>
</dbReference>
<feature type="compositionally biased region" description="Low complexity" evidence="1">
    <location>
        <begin position="603"/>
        <end position="626"/>
    </location>
</feature>
<evidence type="ECO:0000313" key="2">
    <source>
        <dbReference type="EMBL" id="PFH35531.1"/>
    </source>
</evidence>
<feature type="compositionally biased region" description="Basic and acidic residues" evidence="1">
    <location>
        <begin position="468"/>
        <end position="505"/>
    </location>
</feature>
<feature type="compositionally biased region" description="Low complexity" evidence="1">
    <location>
        <begin position="34"/>
        <end position="54"/>
    </location>
</feature>
<dbReference type="InterPro" id="IPR050410">
    <property type="entry name" value="CCR4/nocturin_mRNA_transcr"/>
</dbReference>
<gene>
    <name evidence="2" type="ORF">BESB_051820</name>
</gene>
<organism evidence="2 3">
    <name type="scientific">Besnoitia besnoiti</name>
    <name type="common">Apicomplexan protozoan</name>
    <dbReference type="NCBI Taxonomy" id="94643"/>
    <lineage>
        <taxon>Eukaryota</taxon>
        <taxon>Sar</taxon>
        <taxon>Alveolata</taxon>
        <taxon>Apicomplexa</taxon>
        <taxon>Conoidasida</taxon>
        <taxon>Coccidia</taxon>
        <taxon>Eucoccidiorida</taxon>
        <taxon>Eimeriorina</taxon>
        <taxon>Sarcocystidae</taxon>
        <taxon>Besnoitia</taxon>
    </lineage>
</organism>
<feature type="region of interest" description="Disordered" evidence="1">
    <location>
        <begin position="195"/>
        <end position="251"/>
    </location>
</feature>
<dbReference type="Gene3D" id="3.60.10.10">
    <property type="entry name" value="Endonuclease/exonuclease/phosphatase"/>
    <property type="match status" value="3"/>
</dbReference>
<keyword evidence="2" id="KW-0378">Hydrolase</keyword>
<feature type="region of interest" description="Disordered" evidence="1">
    <location>
        <begin position="462"/>
        <end position="508"/>
    </location>
</feature>
<dbReference type="InterPro" id="IPR036691">
    <property type="entry name" value="Endo/exonu/phosph_ase_sf"/>
</dbReference>
<feature type="compositionally biased region" description="Basic and acidic residues" evidence="1">
    <location>
        <begin position="393"/>
        <end position="403"/>
    </location>
</feature>
<feature type="region of interest" description="Disordered" evidence="1">
    <location>
        <begin position="566"/>
        <end position="632"/>
    </location>
</feature>
<dbReference type="AlphaFoldDB" id="A0A2A9MGY7"/>
<dbReference type="SUPFAM" id="SSF56219">
    <property type="entry name" value="DNase I-like"/>
    <property type="match status" value="2"/>
</dbReference>
<keyword evidence="3" id="KW-1185">Reference proteome</keyword>
<dbReference type="KEGG" id="bbes:BESB_051820"/>
<dbReference type="GO" id="GO:0000175">
    <property type="term" value="F:3'-5'-RNA exonuclease activity"/>
    <property type="evidence" value="ECO:0007669"/>
    <property type="project" value="TreeGrafter"/>
</dbReference>
<dbReference type="OrthoDB" id="333692at2759"/>
<feature type="region of interest" description="Disordered" evidence="1">
    <location>
        <begin position="390"/>
        <end position="429"/>
    </location>
</feature>
<protein>
    <submittedName>
        <fullName evidence="2">Endonuclease/exonuclease/phosphatase family protein</fullName>
    </submittedName>
</protein>
<accession>A0A2A9MGY7</accession>